<evidence type="ECO:0000313" key="7">
    <source>
        <dbReference type="Proteomes" id="UP000243459"/>
    </source>
</evidence>
<keyword evidence="7" id="KW-1185">Reference proteome</keyword>
<organism evidence="6 7">
    <name type="scientific">Asparagus officinalis</name>
    <name type="common">Garden asparagus</name>
    <dbReference type="NCBI Taxonomy" id="4686"/>
    <lineage>
        <taxon>Eukaryota</taxon>
        <taxon>Viridiplantae</taxon>
        <taxon>Streptophyta</taxon>
        <taxon>Embryophyta</taxon>
        <taxon>Tracheophyta</taxon>
        <taxon>Spermatophyta</taxon>
        <taxon>Magnoliopsida</taxon>
        <taxon>Liliopsida</taxon>
        <taxon>Asparagales</taxon>
        <taxon>Asparagaceae</taxon>
        <taxon>Asparagoideae</taxon>
        <taxon>Asparagus</taxon>
    </lineage>
</organism>
<dbReference type="Pfam" id="PF23209">
    <property type="entry name" value="IDM1_C"/>
    <property type="match status" value="1"/>
</dbReference>
<gene>
    <name evidence="6" type="ORF">A4U43_C04F33440</name>
</gene>
<dbReference type="SMR" id="A0A5P1F622"/>
<dbReference type="GO" id="GO:0005634">
    <property type="term" value="C:nucleus"/>
    <property type="evidence" value="ECO:0007669"/>
    <property type="project" value="UniProtKB-SubCell"/>
</dbReference>
<comment type="subcellular location">
    <subcellularLocation>
        <location evidence="1">Nucleus</location>
    </subcellularLocation>
</comment>
<feature type="compositionally biased region" description="Low complexity" evidence="3">
    <location>
        <begin position="203"/>
        <end position="213"/>
    </location>
</feature>
<sequence length="410" mass="45214">MAEQSSLIGSGRDPQTNVEPSGVTRSRVRPGHKRDFAFAMRAQSELRVVLGRTRSRTRGDESAAAAAGPGSKPRQQLHVGPSSSGPIAVDGDGDDEMKVENGVSDDVVTVEKREMKRTLEMELTKMPSKALDDVAIVGKRKKMGAQRTLRKRMSKMPSKRFHHISEEGEVDSVNSSRSSTHDVSASPPSTPKVFDSSARSKKSSSSNKVTSAKVTKKDIGFHKSVFNNEELLKEFKDDTVHYMVDGKKLLEGKLRDSGIFCSCCEQVISPSKFETHAGESQRRKPEKFSEERDYTGMYCAVLTVSSYVQSAGIIRVLGNEVAELPLVATRQGNQGVGYFGALFSCLEKLLASLQVKHLILPSVVETESIWTRKFGFSRVTQDYLNNHLKGVRLTTFEGTTLFWRPVSGSF</sequence>
<dbReference type="InterPro" id="IPR032308">
    <property type="entry name" value="TDBD"/>
</dbReference>
<feature type="region of interest" description="Disordered" evidence="3">
    <location>
        <begin position="1"/>
        <end position="35"/>
    </location>
</feature>
<name>A0A5P1F622_ASPOF</name>
<dbReference type="EMBL" id="CM007384">
    <property type="protein sequence ID" value="ONK73612.1"/>
    <property type="molecule type" value="Genomic_DNA"/>
</dbReference>
<dbReference type="PANTHER" id="PTHR47025">
    <property type="entry name" value="AUTOIMMUNE REGULATOR"/>
    <property type="match status" value="1"/>
</dbReference>
<feature type="compositionally biased region" description="Polar residues" evidence="3">
    <location>
        <begin position="1"/>
        <end position="19"/>
    </location>
</feature>
<dbReference type="PANTHER" id="PTHR47025:SF2">
    <property type="entry name" value="AUTOIMMUNE REGULATOR"/>
    <property type="match status" value="1"/>
</dbReference>
<dbReference type="AlphaFoldDB" id="A0A5P1F622"/>
<feature type="domain" description="Increased DNA methylation 1 C-terminal" evidence="5">
    <location>
        <begin position="290"/>
        <end position="403"/>
    </location>
</feature>
<evidence type="ECO:0000256" key="2">
    <source>
        <dbReference type="ARBA" id="ARBA00023242"/>
    </source>
</evidence>
<dbReference type="InterPro" id="IPR056511">
    <property type="entry name" value="IDM1_C"/>
</dbReference>
<evidence type="ECO:0000313" key="6">
    <source>
        <dbReference type="EMBL" id="ONK73612.1"/>
    </source>
</evidence>
<feature type="region of interest" description="Disordered" evidence="3">
    <location>
        <begin position="50"/>
        <end position="102"/>
    </location>
</feature>
<dbReference type="GO" id="GO:0042393">
    <property type="term" value="F:histone binding"/>
    <property type="evidence" value="ECO:0007669"/>
    <property type="project" value="TreeGrafter"/>
</dbReference>
<evidence type="ECO:0000259" key="4">
    <source>
        <dbReference type="Pfam" id="PF16135"/>
    </source>
</evidence>
<dbReference type="Proteomes" id="UP000243459">
    <property type="component" value="Chromosome 4"/>
</dbReference>
<feature type="compositionally biased region" description="Basic residues" evidence="3">
    <location>
        <begin position="142"/>
        <end position="162"/>
    </location>
</feature>
<dbReference type="GO" id="GO:0045944">
    <property type="term" value="P:positive regulation of transcription by RNA polymerase II"/>
    <property type="evidence" value="ECO:0007669"/>
    <property type="project" value="TreeGrafter"/>
</dbReference>
<evidence type="ECO:0000256" key="3">
    <source>
        <dbReference type="SAM" id="MobiDB-lite"/>
    </source>
</evidence>
<dbReference type="Pfam" id="PF16135">
    <property type="entry name" value="TDBD"/>
    <property type="match status" value="1"/>
</dbReference>
<feature type="domain" description="Tify" evidence="4">
    <location>
        <begin position="254"/>
        <end position="285"/>
    </location>
</feature>
<feature type="compositionally biased region" description="Polar residues" evidence="3">
    <location>
        <begin position="172"/>
        <end position="187"/>
    </location>
</feature>
<dbReference type="GO" id="GO:0000977">
    <property type="term" value="F:RNA polymerase II transcription regulatory region sequence-specific DNA binding"/>
    <property type="evidence" value="ECO:0007669"/>
    <property type="project" value="TreeGrafter"/>
</dbReference>
<evidence type="ECO:0000259" key="5">
    <source>
        <dbReference type="Pfam" id="PF23209"/>
    </source>
</evidence>
<dbReference type="GO" id="GO:0003682">
    <property type="term" value="F:chromatin binding"/>
    <property type="evidence" value="ECO:0007669"/>
    <property type="project" value="TreeGrafter"/>
</dbReference>
<proteinExistence type="predicted"/>
<evidence type="ECO:0000256" key="1">
    <source>
        <dbReference type="ARBA" id="ARBA00004123"/>
    </source>
</evidence>
<keyword evidence="2" id="KW-0539">Nucleus</keyword>
<reference evidence="7" key="1">
    <citation type="journal article" date="2017" name="Nat. Commun.">
        <title>The asparagus genome sheds light on the origin and evolution of a young Y chromosome.</title>
        <authorList>
            <person name="Harkess A."/>
            <person name="Zhou J."/>
            <person name="Xu C."/>
            <person name="Bowers J.E."/>
            <person name="Van der Hulst R."/>
            <person name="Ayyampalayam S."/>
            <person name="Mercati F."/>
            <person name="Riccardi P."/>
            <person name="McKain M.R."/>
            <person name="Kakrana A."/>
            <person name="Tang H."/>
            <person name="Ray J."/>
            <person name="Groenendijk J."/>
            <person name="Arikit S."/>
            <person name="Mathioni S.M."/>
            <person name="Nakano M."/>
            <person name="Shan H."/>
            <person name="Telgmann-Rauber A."/>
            <person name="Kanno A."/>
            <person name="Yue Z."/>
            <person name="Chen H."/>
            <person name="Li W."/>
            <person name="Chen Y."/>
            <person name="Xu X."/>
            <person name="Zhang Y."/>
            <person name="Luo S."/>
            <person name="Chen H."/>
            <person name="Gao J."/>
            <person name="Mao Z."/>
            <person name="Pires J.C."/>
            <person name="Luo M."/>
            <person name="Kudrna D."/>
            <person name="Wing R.A."/>
            <person name="Meyers B.C."/>
            <person name="Yi K."/>
            <person name="Kong H."/>
            <person name="Lavrijsen P."/>
            <person name="Sunseri F."/>
            <person name="Falavigna A."/>
            <person name="Ye Y."/>
            <person name="Leebens-Mack J.H."/>
            <person name="Chen G."/>
        </authorList>
    </citation>
    <scope>NUCLEOTIDE SEQUENCE [LARGE SCALE GENOMIC DNA]</scope>
    <source>
        <strain evidence="7">cv. DH0086</strain>
    </source>
</reference>
<feature type="region of interest" description="Disordered" evidence="3">
    <location>
        <begin position="142"/>
        <end position="213"/>
    </location>
</feature>
<accession>A0A5P1F622</accession>
<protein>
    <submittedName>
        <fullName evidence="6">Uncharacterized protein</fullName>
    </submittedName>
</protein>
<dbReference type="Gramene" id="ONK73612">
    <property type="protein sequence ID" value="ONK73612"/>
    <property type="gene ID" value="A4U43_C04F33440"/>
</dbReference>